<evidence type="ECO:0000256" key="1">
    <source>
        <dbReference type="SAM" id="MobiDB-lite"/>
    </source>
</evidence>
<sequence>MRPGRAERAQADPFEDFGPGGSWDDGELLAAFSAGRDGAPARTCGGCREFVEDGELGRGTCLHPGSGVLHPWTDTAGCDFWSRGGRRQASAW</sequence>
<accession>A0ABY7M8J9</accession>
<organism evidence="2 3">
    <name type="scientific">Tepidiforma flava</name>
    <dbReference type="NCBI Taxonomy" id="3004094"/>
    <lineage>
        <taxon>Bacteria</taxon>
        <taxon>Bacillati</taxon>
        <taxon>Chloroflexota</taxon>
        <taxon>Tepidiformia</taxon>
        <taxon>Tepidiformales</taxon>
        <taxon>Tepidiformaceae</taxon>
        <taxon>Tepidiforma</taxon>
    </lineage>
</organism>
<feature type="region of interest" description="Disordered" evidence="1">
    <location>
        <begin position="1"/>
        <end position="23"/>
    </location>
</feature>
<dbReference type="EMBL" id="CP115149">
    <property type="protein sequence ID" value="WBL36400.1"/>
    <property type="molecule type" value="Genomic_DNA"/>
</dbReference>
<dbReference type="Proteomes" id="UP001212803">
    <property type="component" value="Chromosome"/>
</dbReference>
<evidence type="ECO:0000313" key="3">
    <source>
        <dbReference type="Proteomes" id="UP001212803"/>
    </source>
</evidence>
<name>A0ABY7M8J9_9CHLR</name>
<feature type="compositionally biased region" description="Basic and acidic residues" evidence="1">
    <location>
        <begin position="1"/>
        <end position="10"/>
    </location>
</feature>
<evidence type="ECO:0008006" key="4">
    <source>
        <dbReference type="Google" id="ProtNLM"/>
    </source>
</evidence>
<protein>
    <recommendedName>
        <fullName evidence="4">High potential iron-sulfur proteins family profile domain-containing protein</fullName>
    </recommendedName>
</protein>
<dbReference type="RefSeq" id="WP_270056924.1">
    <property type="nucleotide sequence ID" value="NZ_CP115149.1"/>
</dbReference>
<evidence type="ECO:0000313" key="2">
    <source>
        <dbReference type="EMBL" id="WBL36400.1"/>
    </source>
</evidence>
<proteinExistence type="predicted"/>
<keyword evidence="3" id="KW-1185">Reference proteome</keyword>
<gene>
    <name evidence="2" type="ORF">O0235_02180</name>
</gene>
<reference evidence="2 3" key="1">
    <citation type="journal article" date="2023" name="ISME J.">
        <title>Thermophilic Dehalococcoidia with unusual traits shed light on an unexpected past.</title>
        <authorList>
            <person name="Palmer M."/>
            <person name="Covington J.K."/>
            <person name="Zhou E.M."/>
            <person name="Thomas S.C."/>
            <person name="Habib N."/>
            <person name="Seymour C.O."/>
            <person name="Lai D."/>
            <person name="Johnston J."/>
            <person name="Hashimi A."/>
            <person name="Jiao J.Y."/>
            <person name="Muok A.R."/>
            <person name="Liu L."/>
            <person name="Xian W.D."/>
            <person name="Zhi X.Y."/>
            <person name="Li M.M."/>
            <person name="Silva L.P."/>
            <person name="Bowen B.P."/>
            <person name="Louie K."/>
            <person name="Briegel A."/>
            <person name="Pett-Ridge J."/>
            <person name="Weber P.K."/>
            <person name="Tocheva E.I."/>
            <person name="Woyke T."/>
            <person name="Northen T.R."/>
            <person name="Mayali X."/>
            <person name="Li W.J."/>
            <person name="Hedlund B.P."/>
        </authorList>
    </citation>
    <scope>NUCLEOTIDE SEQUENCE [LARGE SCALE GENOMIC DNA]</scope>
    <source>
        <strain evidence="2 3">YIM 72310</strain>
    </source>
</reference>